<dbReference type="Proteomes" id="UP001064048">
    <property type="component" value="Chromosome 14"/>
</dbReference>
<accession>A0ACC0J8B3</accession>
<organism evidence="1 2">
    <name type="scientific">Choristoneura fumiferana</name>
    <name type="common">Spruce budworm moth</name>
    <name type="synonym">Archips fumiferana</name>
    <dbReference type="NCBI Taxonomy" id="7141"/>
    <lineage>
        <taxon>Eukaryota</taxon>
        <taxon>Metazoa</taxon>
        <taxon>Ecdysozoa</taxon>
        <taxon>Arthropoda</taxon>
        <taxon>Hexapoda</taxon>
        <taxon>Insecta</taxon>
        <taxon>Pterygota</taxon>
        <taxon>Neoptera</taxon>
        <taxon>Endopterygota</taxon>
        <taxon>Lepidoptera</taxon>
        <taxon>Glossata</taxon>
        <taxon>Ditrysia</taxon>
        <taxon>Tortricoidea</taxon>
        <taxon>Tortricidae</taxon>
        <taxon>Tortricinae</taxon>
        <taxon>Choristoneura</taxon>
    </lineage>
</organism>
<reference evidence="1 2" key="1">
    <citation type="journal article" date="2022" name="Genome Biol. Evol.">
        <title>The Spruce Budworm Genome: Reconstructing the Evolutionary History of Antifreeze Proteins.</title>
        <authorList>
            <person name="Beliveau C."/>
            <person name="Gagne P."/>
            <person name="Picq S."/>
            <person name="Vernygora O."/>
            <person name="Keeling C.I."/>
            <person name="Pinkney K."/>
            <person name="Doucet D."/>
            <person name="Wen F."/>
            <person name="Johnston J.S."/>
            <person name="Maaroufi H."/>
            <person name="Boyle B."/>
            <person name="Laroche J."/>
            <person name="Dewar K."/>
            <person name="Juretic N."/>
            <person name="Blackburn G."/>
            <person name="Nisole A."/>
            <person name="Brunet B."/>
            <person name="Brandao M."/>
            <person name="Lumley L."/>
            <person name="Duan J."/>
            <person name="Quan G."/>
            <person name="Lucarotti C.J."/>
            <person name="Roe A.D."/>
            <person name="Sperling F.A.H."/>
            <person name="Levesque R.C."/>
            <person name="Cusson M."/>
        </authorList>
    </citation>
    <scope>NUCLEOTIDE SEQUENCE [LARGE SCALE GENOMIC DNA]</scope>
    <source>
        <strain evidence="1">Glfc:IPQL:Cfum</strain>
    </source>
</reference>
<evidence type="ECO:0000313" key="2">
    <source>
        <dbReference type="Proteomes" id="UP001064048"/>
    </source>
</evidence>
<comment type="caution">
    <text evidence="1">The sequence shown here is derived from an EMBL/GenBank/DDBJ whole genome shotgun (WGS) entry which is preliminary data.</text>
</comment>
<gene>
    <name evidence="1" type="ORF">MSG28_008872</name>
</gene>
<sequence>MFFGGGSHGRVSPLPKNEAVLPGSKPGSQSTSDSDSPGCTLSRSLKEDIRACLGGCSAARARLHAALLALHEPLPRIPNRGPTLPYCGPGVRPGDVTMMPKTTEMSLLVSEFDL</sequence>
<protein>
    <submittedName>
        <fullName evidence="1">Uncharacterized protein</fullName>
    </submittedName>
</protein>
<evidence type="ECO:0000313" key="1">
    <source>
        <dbReference type="EMBL" id="KAI8420354.1"/>
    </source>
</evidence>
<keyword evidence="2" id="KW-1185">Reference proteome</keyword>
<name>A0ACC0J8B3_CHOFU</name>
<proteinExistence type="predicted"/>
<dbReference type="EMBL" id="CM046114">
    <property type="protein sequence ID" value="KAI8420354.1"/>
    <property type="molecule type" value="Genomic_DNA"/>
</dbReference>